<proteinExistence type="predicted"/>
<dbReference type="EMBL" id="DP000011">
    <property type="protein sequence ID" value="ABA96311.1"/>
    <property type="molecule type" value="Genomic_DNA"/>
</dbReference>
<dbReference type="AlphaFoldDB" id="Q2QVG7"/>
<reference evidence="2" key="1">
    <citation type="journal article" date="2005" name="BMC Biol.">
        <title>The sequence of rice chromosomes 11 and 12, rich in disease resistance genes and recent gene duplications.</title>
        <authorList>
            <consortium name="The rice chromosomes 11 and 12 sequencing consortia"/>
        </authorList>
    </citation>
    <scope>NUCLEOTIDE SEQUENCE [LARGE SCALE GENOMIC DNA]</scope>
</reference>
<reference evidence="2" key="2">
    <citation type="submission" date="2005-04" db="EMBL/GenBank/DDBJ databases">
        <authorList>
            <person name="Buell C.R."/>
            <person name="Wing R.A."/>
            <person name="McCombie W.A."/>
            <person name="Ouyang S."/>
        </authorList>
    </citation>
    <scope>NUCLEOTIDE SEQUENCE</scope>
</reference>
<dbReference type="Pfam" id="PF03140">
    <property type="entry name" value="DUF247"/>
    <property type="match status" value="1"/>
</dbReference>
<sequence length="281" mass="30448">MQPAERVCGSGRDAGAPWERHGPAERACGSGRDATFFFRENSIHSIGKKAVPKNSTKNFRFRLEAQATGFSSLYSTSVRFRVNSIRLKYRKILLDPFALRLPVSSRPLGPVPTTTAPSPNCDAATIPVPIPTAAIPVPSRVPFRVPVGSHRDDNSSCRKLYEPWLVAIRPYHRGRDEHHAMEQHKWRFLQRAPTVPLSDFVDAMLPMAAISSPLPCGDDTSELSAESKCPMDSAAAGTIITICSAATAHGGIIVIIPFTATAGSNAPAPVPALDEEVKEEK</sequence>
<evidence type="ECO:0000313" key="2">
    <source>
        <dbReference type="EMBL" id="ABA96311.1"/>
    </source>
</evidence>
<reference evidence="2" key="3">
    <citation type="submission" date="2006-01" db="EMBL/GenBank/DDBJ databases">
        <authorList>
            <person name="Buell R."/>
        </authorList>
    </citation>
    <scope>NUCLEOTIDE SEQUENCE</scope>
</reference>
<evidence type="ECO:0000256" key="1">
    <source>
        <dbReference type="SAM" id="MobiDB-lite"/>
    </source>
</evidence>
<gene>
    <name evidence="2" type="ordered locus">LOC_Os12g12870</name>
</gene>
<protein>
    <submittedName>
        <fullName evidence="2">Uncharacterized protein</fullName>
    </submittedName>
</protein>
<feature type="region of interest" description="Disordered" evidence="1">
    <location>
        <begin position="1"/>
        <end position="25"/>
    </location>
</feature>
<organism evidence="2">
    <name type="scientific">Oryza sativa subsp. japonica</name>
    <name type="common">Rice</name>
    <dbReference type="NCBI Taxonomy" id="39947"/>
    <lineage>
        <taxon>Eukaryota</taxon>
        <taxon>Viridiplantae</taxon>
        <taxon>Streptophyta</taxon>
        <taxon>Embryophyta</taxon>
        <taxon>Tracheophyta</taxon>
        <taxon>Spermatophyta</taxon>
        <taxon>Magnoliopsida</taxon>
        <taxon>Liliopsida</taxon>
        <taxon>Poales</taxon>
        <taxon>Poaceae</taxon>
        <taxon>BOP clade</taxon>
        <taxon>Oryzoideae</taxon>
        <taxon>Oryzeae</taxon>
        <taxon>Oryzinae</taxon>
        <taxon>Oryza</taxon>
        <taxon>Oryza sativa</taxon>
    </lineage>
</organism>
<dbReference type="InterPro" id="IPR004158">
    <property type="entry name" value="DUF247_pln"/>
</dbReference>
<name>Q2QVG7_ORYSJ</name>
<accession>Q2QVG7</accession>